<dbReference type="SUPFAM" id="SSF51322">
    <property type="entry name" value="Cyanovirin-N"/>
    <property type="match status" value="1"/>
</dbReference>
<gene>
    <name evidence="2" type="ORF">PG986_014172</name>
</gene>
<evidence type="ECO:0000313" key="2">
    <source>
        <dbReference type="EMBL" id="KAK7937304.1"/>
    </source>
</evidence>
<accession>A0ABR1PS78</accession>
<dbReference type="EMBL" id="JAQQWE010000010">
    <property type="protein sequence ID" value="KAK7937304.1"/>
    <property type="molecule type" value="Genomic_DNA"/>
</dbReference>
<dbReference type="GeneID" id="92083456"/>
<dbReference type="RefSeq" id="XP_066692632.1">
    <property type="nucleotide sequence ID" value="XM_066850394.1"/>
</dbReference>
<reference evidence="2 3" key="1">
    <citation type="submission" date="2023-01" db="EMBL/GenBank/DDBJ databases">
        <title>Analysis of 21 Apiospora genomes using comparative genomics revels a genus with tremendous synthesis potential of carbohydrate active enzymes and secondary metabolites.</title>
        <authorList>
            <person name="Sorensen T."/>
        </authorList>
    </citation>
    <scope>NUCLEOTIDE SEQUENCE [LARGE SCALE GENOMIC DNA]</scope>
    <source>
        <strain evidence="2 3">CBS 24483</strain>
    </source>
</reference>
<dbReference type="Proteomes" id="UP001391051">
    <property type="component" value="Unassembled WGS sequence"/>
</dbReference>
<protein>
    <recommendedName>
        <fullName evidence="4">Cyanovirin-N domain-containing protein</fullName>
    </recommendedName>
</protein>
<dbReference type="Gene3D" id="2.30.60.10">
    <property type="entry name" value="Cyanovirin-N"/>
    <property type="match status" value="1"/>
</dbReference>
<evidence type="ECO:0008006" key="4">
    <source>
        <dbReference type="Google" id="ProtNLM"/>
    </source>
</evidence>
<feature type="chain" id="PRO_5046695423" description="Cyanovirin-N domain-containing protein" evidence="1">
    <location>
        <begin position="20"/>
        <end position="64"/>
    </location>
</feature>
<proteinExistence type="predicted"/>
<feature type="signal peptide" evidence="1">
    <location>
        <begin position="1"/>
        <end position="19"/>
    </location>
</feature>
<evidence type="ECO:0000256" key="1">
    <source>
        <dbReference type="SAM" id="SignalP"/>
    </source>
</evidence>
<keyword evidence="1" id="KW-0732">Signal</keyword>
<comment type="caution">
    <text evidence="2">The sequence shown here is derived from an EMBL/GenBank/DDBJ whole genome shotgun (WGS) entry which is preliminary data.</text>
</comment>
<sequence>MKQFSTALGLLGTFALVQGSFISTCRGTQMIEGGVEAQCREANGNYRFSRLDLDHCLGGFSSRY</sequence>
<keyword evidence="3" id="KW-1185">Reference proteome</keyword>
<name>A0ABR1PS78_9PEZI</name>
<evidence type="ECO:0000313" key="3">
    <source>
        <dbReference type="Proteomes" id="UP001391051"/>
    </source>
</evidence>
<organism evidence="2 3">
    <name type="scientific">Apiospora aurea</name>
    <dbReference type="NCBI Taxonomy" id="335848"/>
    <lineage>
        <taxon>Eukaryota</taxon>
        <taxon>Fungi</taxon>
        <taxon>Dikarya</taxon>
        <taxon>Ascomycota</taxon>
        <taxon>Pezizomycotina</taxon>
        <taxon>Sordariomycetes</taxon>
        <taxon>Xylariomycetidae</taxon>
        <taxon>Amphisphaeriales</taxon>
        <taxon>Apiosporaceae</taxon>
        <taxon>Apiospora</taxon>
    </lineage>
</organism>
<dbReference type="InterPro" id="IPR036673">
    <property type="entry name" value="Cyanovirin-N_sf"/>
</dbReference>